<proteinExistence type="predicted"/>
<accession>A0AAJ7RSJ3</accession>
<dbReference type="GeneID" id="107273121"/>
<gene>
    <name evidence="2" type="primary">LOC107273121</name>
</gene>
<reference evidence="2" key="1">
    <citation type="submission" date="2025-08" db="UniProtKB">
        <authorList>
            <consortium name="RefSeq"/>
        </authorList>
    </citation>
    <scope>IDENTIFICATION</scope>
</reference>
<keyword evidence="1" id="KW-1185">Reference proteome</keyword>
<evidence type="ECO:0000313" key="1">
    <source>
        <dbReference type="Proteomes" id="UP000694920"/>
    </source>
</evidence>
<evidence type="ECO:0000313" key="2">
    <source>
        <dbReference type="RefSeq" id="XP_024945646.1"/>
    </source>
</evidence>
<name>A0AAJ7RSJ3_CEPCN</name>
<protein>
    <submittedName>
        <fullName evidence="2">Uncharacterized protein LOC107273121 isoform X1</fullName>
    </submittedName>
</protein>
<dbReference type="Proteomes" id="UP000694920">
    <property type="component" value="Unplaced"/>
</dbReference>
<sequence length="613" mass="71279">MTRYFLLPERDCILFAVLGTQPEVQNDGSETNKYKKIQNVVLSNKTRSGDDQPMSIFNNSEFHLNFIIDPKQPLAEIVLTNLLMSLATSIPTNASRRLSKSSLDNESAINKIKLIGGLIRDQINVIAQDLRLFRESRAKQQLLITLKNRYSGNLIENTIREGYLTVRCIGEIIKEVYSKVTSHFGSFINSFRRHGYKMMNVQTKNNQVKNYENTFNVLEQFIDTIINMEECLNSDWRHYDLRAAFMKLTGRSSSDSLRLIKKRLNRPLSRFLRTKKTYKQLYALFICQIAVDTFRRDFEKCLEEMERIEECMNKFDTDLYIPNNWTRSIKYLKSSCTNTKDSNGFYNINCNNKIKIPKSLYRQVQLIFKGLSGSELKASPILNDVADDLVKILEKSDFGRKACYQLCRLSMIYQTGLNKKTRLEKMIHDDNQAIGEFTKVFQNLHDFRNGILQETVHVVNKLRKCMRSFEKMLSDYVKISLDKSWLEMTQVSNRYFKLFTEVDTQKRSNNATKLIRQKSSVSDPLNDKFHDLNYNIMQLGSSNRNRKVSEESLTNFLQSVNNYSVRKWKHQNTALGCIAKSLLLGTLLVEALACMETLFYNNGIEQQVLEDEV</sequence>
<dbReference type="RefSeq" id="XP_024945646.1">
    <property type="nucleotide sequence ID" value="XM_025089878.1"/>
</dbReference>
<dbReference type="AlphaFoldDB" id="A0AAJ7RSJ3"/>
<organism evidence="1 2">
    <name type="scientific">Cephus cinctus</name>
    <name type="common">Wheat stem sawfly</name>
    <dbReference type="NCBI Taxonomy" id="211228"/>
    <lineage>
        <taxon>Eukaryota</taxon>
        <taxon>Metazoa</taxon>
        <taxon>Ecdysozoa</taxon>
        <taxon>Arthropoda</taxon>
        <taxon>Hexapoda</taxon>
        <taxon>Insecta</taxon>
        <taxon>Pterygota</taxon>
        <taxon>Neoptera</taxon>
        <taxon>Endopterygota</taxon>
        <taxon>Hymenoptera</taxon>
        <taxon>Cephoidea</taxon>
        <taxon>Cephidae</taxon>
        <taxon>Cephus</taxon>
    </lineage>
</organism>